<dbReference type="GO" id="GO:0051539">
    <property type="term" value="F:4 iron, 4 sulfur cluster binding"/>
    <property type="evidence" value="ECO:0007669"/>
    <property type="project" value="UniProtKB-UniRule"/>
</dbReference>
<dbReference type="GO" id="GO:0046872">
    <property type="term" value="F:metal ion binding"/>
    <property type="evidence" value="ECO:0007669"/>
    <property type="project" value="UniProtKB-UniRule"/>
</dbReference>
<keyword evidence="3" id="KW-0411">Iron-sulfur</keyword>
<keyword evidence="3" id="KW-0949">S-adenosyl-L-methionine</keyword>
<dbReference type="GO" id="GO:0005737">
    <property type="term" value="C:cytoplasm"/>
    <property type="evidence" value="ECO:0007669"/>
    <property type="project" value="UniProtKB-SubCell"/>
</dbReference>
<dbReference type="SFLD" id="SFLDS00029">
    <property type="entry name" value="Radical_SAM"/>
    <property type="match status" value="1"/>
</dbReference>
<dbReference type="PROSITE" id="PS51918">
    <property type="entry name" value="RADICAL_SAM"/>
    <property type="match status" value="1"/>
</dbReference>
<dbReference type="InterPro" id="IPR007197">
    <property type="entry name" value="rSAM"/>
</dbReference>
<name>A0A9D1HZV1_9FIRM</name>
<dbReference type="SFLD" id="SFLDF00288">
    <property type="entry name" value="HemN-like__clustered_with_nucl"/>
    <property type="match status" value="1"/>
</dbReference>
<reference evidence="5" key="2">
    <citation type="journal article" date="2021" name="PeerJ">
        <title>Extensive microbial diversity within the chicken gut microbiome revealed by metagenomics and culture.</title>
        <authorList>
            <person name="Gilroy R."/>
            <person name="Ravi A."/>
            <person name="Getino M."/>
            <person name="Pursley I."/>
            <person name="Horton D.L."/>
            <person name="Alikhan N.F."/>
            <person name="Baker D."/>
            <person name="Gharbi K."/>
            <person name="Hall N."/>
            <person name="Watson M."/>
            <person name="Adriaenssens E.M."/>
            <person name="Foster-Nyarko E."/>
            <person name="Jarju S."/>
            <person name="Secka A."/>
            <person name="Antonio M."/>
            <person name="Oren A."/>
            <person name="Chaudhuri R.R."/>
            <person name="La Ragione R."/>
            <person name="Hildebrand F."/>
            <person name="Pallen M.J."/>
        </authorList>
    </citation>
    <scope>NUCLEOTIDE SEQUENCE</scope>
    <source>
        <strain evidence="5">ChiHcec3-6078</strain>
    </source>
</reference>
<keyword evidence="3" id="KW-0004">4Fe-4S</keyword>
<comment type="similarity">
    <text evidence="1">Belongs to the anaerobic coproporphyrinogen-III oxidase family. HemW subfamily.</text>
</comment>
<dbReference type="EMBL" id="DVMP01000074">
    <property type="protein sequence ID" value="HIU25601.1"/>
    <property type="molecule type" value="Genomic_DNA"/>
</dbReference>
<dbReference type="PANTHER" id="PTHR13932">
    <property type="entry name" value="COPROPORPHYRINIGEN III OXIDASE"/>
    <property type="match status" value="1"/>
</dbReference>
<dbReference type="GO" id="GO:0004109">
    <property type="term" value="F:coproporphyrinogen oxidase activity"/>
    <property type="evidence" value="ECO:0007669"/>
    <property type="project" value="InterPro"/>
</dbReference>
<evidence type="ECO:0000313" key="5">
    <source>
        <dbReference type="EMBL" id="HIU25601.1"/>
    </source>
</evidence>
<dbReference type="InterPro" id="IPR034505">
    <property type="entry name" value="Coproporphyrinogen-III_oxidase"/>
</dbReference>
<dbReference type="Gene3D" id="3.80.30.20">
    <property type="entry name" value="tm_1862 like domain"/>
    <property type="match status" value="1"/>
</dbReference>
<dbReference type="NCBIfam" id="TIGR00539">
    <property type="entry name" value="hemN_rel"/>
    <property type="match status" value="1"/>
</dbReference>
<keyword evidence="3" id="KW-0963">Cytoplasm</keyword>
<comment type="caution">
    <text evidence="5">The sequence shown here is derived from an EMBL/GenBank/DDBJ whole genome shotgun (WGS) entry which is preliminary data.</text>
</comment>
<dbReference type="AlphaFoldDB" id="A0A9D1HZV1"/>
<dbReference type="InterPro" id="IPR058240">
    <property type="entry name" value="rSAM_sf"/>
</dbReference>
<protein>
    <recommendedName>
        <fullName evidence="2 3">Heme chaperone HemW</fullName>
    </recommendedName>
</protein>
<dbReference type="SFLD" id="SFLDG01065">
    <property type="entry name" value="anaerobic_coproporphyrinogen-I"/>
    <property type="match status" value="1"/>
</dbReference>
<gene>
    <name evidence="5" type="ORF">IAC50_03820</name>
</gene>
<reference evidence="5" key="1">
    <citation type="submission" date="2020-10" db="EMBL/GenBank/DDBJ databases">
        <authorList>
            <person name="Gilroy R."/>
        </authorList>
    </citation>
    <scope>NUCLEOTIDE SEQUENCE</scope>
    <source>
        <strain evidence="5">ChiHcec3-6078</strain>
    </source>
</reference>
<accession>A0A9D1HZV1</accession>
<dbReference type="InterPro" id="IPR023404">
    <property type="entry name" value="rSAM_horseshoe"/>
</dbReference>
<keyword evidence="3" id="KW-0408">Iron</keyword>
<dbReference type="InterPro" id="IPR010723">
    <property type="entry name" value="HemN_C"/>
</dbReference>
<keyword evidence="3" id="KW-0349">Heme</keyword>
<comment type="function">
    <text evidence="3">Probably acts as a heme chaperone, transferring heme to an unknown acceptor. Binds one molecule of heme per monomer, possibly covalently. Binds 1 [4Fe-4S] cluster. The cluster is coordinated with 3 cysteines and an exchangeable S-adenosyl-L-methionine.</text>
</comment>
<keyword evidence="3" id="KW-0479">Metal-binding</keyword>
<evidence type="ECO:0000313" key="6">
    <source>
        <dbReference type="Proteomes" id="UP000824090"/>
    </source>
</evidence>
<dbReference type="SFLD" id="SFLDG01082">
    <property type="entry name" value="B12-binding_domain_containing"/>
    <property type="match status" value="1"/>
</dbReference>
<comment type="subcellular location">
    <subcellularLocation>
        <location evidence="3">Cytoplasm</location>
    </subcellularLocation>
</comment>
<organism evidence="5 6">
    <name type="scientific">Candidatus Allocopromorpha excrementigallinarum</name>
    <dbReference type="NCBI Taxonomy" id="2840742"/>
    <lineage>
        <taxon>Bacteria</taxon>
        <taxon>Bacillati</taxon>
        <taxon>Bacillota</taxon>
        <taxon>Clostridia</taxon>
        <taxon>Eubacteriales</taxon>
        <taxon>Eubacteriaceae</taxon>
        <taxon>Eubacteriaceae incertae sedis</taxon>
        <taxon>Candidatus Allocopromorpha</taxon>
    </lineage>
</organism>
<sequence>MTRTSNFGIYIHIPFCVRKCRYCDFLSFRCEDDGILRGYTEALLKEMELKSKDLRYRYADSVYIGGGTPSILSAWDMGKILETLRESFNITDDAEITIEANPATLTDEKLERYLRKGANRLSIGVQSFDNRLLELLGRIHNKNDALYTFQKAKKAGFENINLDLMFGIPGQTMKMWKDTVRECVFLRPAHISLYSLQIEEGTEFYEMYRDGRLEEVSDSLDREMYHVALRVMCGAGYRHYEISNCALAGFAGRHNMRYWSYEDYIGLGPGASSFIGGRRFENLKVMTEYLDALKEDVSPVDTENIKSYSRREEMGIFVFTGLRKAEGISLEEFRDIFGEDFFSVYDQRVLKKYKGLLILADGRLYLSEKGMDVSNRIMTEFV</sequence>
<dbReference type="PANTHER" id="PTHR13932:SF5">
    <property type="entry name" value="RADICAL S-ADENOSYL METHIONINE DOMAIN-CONTAINING PROTEIN 1, MITOCHONDRIAL"/>
    <property type="match status" value="1"/>
</dbReference>
<evidence type="ECO:0000256" key="2">
    <source>
        <dbReference type="ARBA" id="ARBA00017228"/>
    </source>
</evidence>
<dbReference type="CDD" id="cd01335">
    <property type="entry name" value="Radical_SAM"/>
    <property type="match status" value="1"/>
</dbReference>
<evidence type="ECO:0000256" key="3">
    <source>
        <dbReference type="RuleBase" id="RU364116"/>
    </source>
</evidence>
<dbReference type="SMART" id="SM00729">
    <property type="entry name" value="Elp3"/>
    <property type="match status" value="1"/>
</dbReference>
<dbReference type="Pfam" id="PF04055">
    <property type="entry name" value="Radical_SAM"/>
    <property type="match status" value="1"/>
</dbReference>
<dbReference type="Pfam" id="PF06969">
    <property type="entry name" value="HemN_C"/>
    <property type="match status" value="1"/>
</dbReference>
<keyword evidence="3" id="KW-0143">Chaperone</keyword>
<dbReference type="GO" id="GO:0006779">
    <property type="term" value="P:porphyrin-containing compound biosynthetic process"/>
    <property type="evidence" value="ECO:0007669"/>
    <property type="project" value="InterPro"/>
</dbReference>
<dbReference type="Proteomes" id="UP000824090">
    <property type="component" value="Unassembled WGS sequence"/>
</dbReference>
<proteinExistence type="inferred from homology"/>
<feature type="domain" description="Radical SAM core" evidence="4">
    <location>
        <begin position="1"/>
        <end position="238"/>
    </location>
</feature>
<dbReference type="InterPro" id="IPR004559">
    <property type="entry name" value="HemW-like"/>
</dbReference>
<dbReference type="SFLD" id="SFLDF00562">
    <property type="entry name" value="HemN-like__clustered_with_heat"/>
    <property type="match status" value="1"/>
</dbReference>
<evidence type="ECO:0000259" key="4">
    <source>
        <dbReference type="PROSITE" id="PS51918"/>
    </source>
</evidence>
<dbReference type="SUPFAM" id="SSF102114">
    <property type="entry name" value="Radical SAM enzymes"/>
    <property type="match status" value="1"/>
</dbReference>
<evidence type="ECO:0000256" key="1">
    <source>
        <dbReference type="ARBA" id="ARBA00006100"/>
    </source>
</evidence>
<dbReference type="InterPro" id="IPR006638">
    <property type="entry name" value="Elp3/MiaA/NifB-like_rSAM"/>
</dbReference>